<dbReference type="PRINTS" id="PR00457">
    <property type="entry name" value="ANPEROXIDASE"/>
</dbReference>
<keyword evidence="3" id="KW-1185">Reference proteome</keyword>
<dbReference type="InterPro" id="IPR037120">
    <property type="entry name" value="Haem_peroxidase_sf_animal"/>
</dbReference>
<dbReference type="Proteomes" id="UP000324222">
    <property type="component" value="Unassembled WGS sequence"/>
</dbReference>
<dbReference type="Pfam" id="PF03098">
    <property type="entry name" value="An_peroxidase"/>
    <property type="match status" value="1"/>
</dbReference>
<dbReference type="AlphaFoldDB" id="A0A5B7IVT9"/>
<evidence type="ECO:0000256" key="1">
    <source>
        <dbReference type="ARBA" id="ARBA00022559"/>
    </source>
</evidence>
<dbReference type="SUPFAM" id="SSF48113">
    <property type="entry name" value="Heme-dependent peroxidases"/>
    <property type="match status" value="1"/>
</dbReference>
<evidence type="ECO:0000313" key="2">
    <source>
        <dbReference type="EMBL" id="MPC88770.1"/>
    </source>
</evidence>
<accession>A0A5B7IVT9</accession>
<dbReference type="InterPro" id="IPR010255">
    <property type="entry name" value="Haem_peroxidase_sf"/>
</dbReference>
<gene>
    <name evidence="2" type="primary">pxdn_0</name>
    <name evidence="2" type="ORF">E2C01_083691</name>
</gene>
<sequence length="92" mass="10843">MKDLLPLKLNEPDEGCIRPNRDVYCFDAGDGRVNEQLVLAVLHTLFMREHNRIAMGLYRYNPHWDDEKLYHVSQPTTPFRPPLRLQRTTAHT</sequence>
<evidence type="ECO:0000313" key="3">
    <source>
        <dbReference type="Proteomes" id="UP000324222"/>
    </source>
</evidence>
<reference evidence="2 3" key="1">
    <citation type="submission" date="2019-05" db="EMBL/GenBank/DDBJ databases">
        <title>Another draft genome of Portunus trituberculatus and its Hox gene families provides insights of decapod evolution.</title>
        <authorList>
            <person name="Jeong J.-H."/>
            <person name="Song I."/>
            <person name="Kim S."/>
            <person name="Choi T."/>
            <person name="Kim D."/>
            <person name="Ryu S."/>
            <person name="Kim W."/>
        </authorList>
    </citation>
    <scope>NUCLEOTIDE SEQUENCE [LARGE SCALE GENOMIC DNA]</scope>
    <source>
        <tissue evidence="2">Muscle</tissue>
    </source>
</reference>
<dbReference type="PROSITE" id="PS50292">
    <property type="entry name" value="PEROXIDASE_3"/>
    <property type="match status" value="1"/>
</dbReference>
<dbReference type="GO" id="GO:0020037">
    <property type="term" value="F:heme binding"/>
    <property type="evidence" value="ECO:0007669"/>
    <property type="project" value="InterPro"/>
</dbReference>
<keyword evidence="1" id="KW-0560">Oxidoreductase</keyword>
<dbReference type="EMBL" id="VSRR010078910">
    <property type="protein sequence ID" value="MPC88770.1"/>
    <property type="molecule type" value="Genomic_DNA"/>
</dbReference>
<proteinExistence type="predicted"/>
<name>A0A5B7IVT9_PORTR</name>
<dbReference type="GO" id="GO:0004601">
    <property type="term" value="F:peroxidase activity"/>
    <property type="evidence" value="ECO:0007669"/>
    <property type="project" value="UniProtKB-KW"/>
</dbReference>
<dbReference type="Gene3D" id="1.10.640.10">
    <property type="entry name" value="Haem peroxidase domain superfamily, animal type"/>
    <property type="match status" value="1"/>
</dbReference>
<dbReference type="OrthoDB" id="823504at2759"/>
<protein>
    <submittedName>
        <fullName evidence="2">Peroxidasin</fullName>
    </submittedName>
</protein>
<dbReference type="GO" id="GO:0006979">
    <property type="term" value="P:response to oxidative stress"/>
    <property type="evidence" value="ECO:0007669"/>
    <property type="project" value="InterPro"/>
</dbReference>
<organism evidence="2 3">
    <name type="scientific">Portunus trituberculatus</name>
    <name type="common">Swimming crab</name>
    <name type="synonym">Neptunus trituberculatus</name>
    <dbReference type="NCBI Taxonomy" id="210409"/>
    <lineage>
        <taxon>Eukaryota</taxon>
        <taxon>Metazoa</taxon>
        <taxon>Ecdysozoa</taxon>
        <taxon>Arthropoda</taxon>
        <taxon>Crustacea</taxon>
        <taxon>Multicrustacea</taxon>
        <taxon>Malacostraca</taxon>
        <taxon>Eumalacostraca</taxon>
        <taxon>Eucarida</taxon>
        <taxon>Decapoda</taxon>
        <taxon>Pleocyemata</taxon>
        <taxon>Brachyura</taxon>
        <taxon>Eubrachyura</taxon>
        <taxon>Portunoidea</taxon>
        <taxon>Portunidae</taxon>
        <taxon>Portuninae</taxon>
        <taxon>Portunus</taxon>
    </lineage>
</organism>
<dbReference type="PANTHER" id="PTHR11475">
    <property type="entry name" value="OXIDASE/PEROXIDASE"/>
    <property type="match status" value="1"/>
</dbReference>
<keyword evidence="1" id="KW-0575">Peroxidase</keyword>
<dbReference type="PANTHER" id="PTHR11475:SF106">
    <property type="entry name" value="CURLY SU"/>
    <property type="match status" value="1"/>
</dbReference>
<dbReference type="InterPro" id="IPR019791">
    <property type="entry name" value="Haem_peroxidase_animal"/>
</dbReference>
<comment type="caution">
    <text evidence="2">The sequence shown here is derived from an EMBL/GenBank/DDBJ whole genome shotgun (WGS) entry which is preliminary data.</text>
</comment>